<protein>
    <submittedName>
        <fullName evidence="2">GNAT family N-acetyltransferase</fullName>
    </submittedName>
</protein>
<name>A0A931BQF1_9HYPH</name>
<dbReference type="SUPFAM" id="SSF55729">
    <property type="entry name" value="Acyl-CoA N-acyltransferases (Nat)"/>
    <property type="match status" value="1"/>
</dbReference>
<keyword evidence="3" id="KW-1185">Reference proteome</keyword>
<sequence>MDYIIRLADNTRPATLKLLRRLHSECLPYDKLPNFTEGFWWIAYHGDDAVGFAGMVRSARWIDAGYMNRAGVVPDHRGHGLQKRLIRVRMRYAKRIGWRWLITDTTENPPSANSLIGCGFRAYDPANPWGGRTTTYWRRAL</sequence>
<accession>A0A931BQF1</accession>
<evidence type="ECO:0000259" key="1">
    <source>
        <dbReference type="PROSITE" id="PS51186"/>
    </source>
</evidence>
<reference evidence="2" key="1">
    <citation type="submission" date="2020-11" db="EMBL/GenBank/DDBJ databases">
        <authorList>
            <person name="Kim M.K."/>
        </authorList>
    </citation>
    <scope>NUCLEOTIDE SEQUENCE</scope>
    <source>
        <strain evidence="2">BT350</strain>
    </source>
</reference>
<dbReference type="GO" id="GO:0016747">
    <property type="term" value="F:acyltransferase activity, transferring groups other than amino-acyl groups"/>
    <property type="evidence" value="ECO:0007669"/>
    <property type="project" value="InterPro"/>
</dbReference>
<evidence type="ECO:0000313" key="2">
    <source>
        <dbReference type="EMBL" id="MBF9235561.1"/>
    </source>
</evidence>
<organism evidence="2 3">
    <name type="scientific">Microvirga alba</name>
    <dbReference type="NCBI Taxonomy" id="2791025"/>
    <lineage>
        <taxon>Bacteria</taxon>
        <taxon>Pseudomonadati</taxon>
        <taxon>Pseudomonadota</taxon>
        <taxon>Alphaproteobacteria</taxon>
        <taxon>Hyphomicrobiales</taxon>
        <taxon>Methylobacteriaceae</taxon>
        <taxon>Microvirga</taxon>
    </lineage>
</organism>
<dbReference type="AlphaFoldDB" id="A0A931BQF1"/>
<dbReference type="CDD" id="cd04301">
    <property type="entry name" value="NAT_SF"/>
    <property type="match status" value="1"/>
</dbReference>
<gene>
    <name evidence="2" type="ORF">I2H38_19550</name>
</gene>
<dbReference type="EMBL" id="JADQDO010000016">
    <property type="protein sequence ID" value="MBF9235561.1"/>
    <property type="molecule type" value="Genomic_DNA"/>
</dbReference>
<dbReference type="InterPro" id="IPR016181">
    <property type="entry name" value="Acyl_CoA_acyltransferase"/>
</dbReference>
<dbReference type="Pfam" id="PF00583">
    <property type="entry name" value="Acetyltransf_1"/>
    <property type="match status" value="1"/>
</dbReference>
<proteinExistence type="predicted"/>
<dbReference type="Proteomes" id="UP000599312">
    <property type="component" value="Unassembled WGS sequence"/>
</dbReference>
<dbReference type="InterPro" id="IPR000182">
    <property type="entry name" value="GNAT_dom"/>
</dbReference>
<feature type="domain" description="N-acetyltransferase" evidence="1">
    <location>
        <begin position="5"/>
        <end position="141"/>
    </location>
</feature>
<dbReference type="RefSeq" id="WP_196273557.1">
    <property type="nucleotide sequence ID" value="NZ_JADQDO010000016.1"/>
</dbReference>
<comment type="caution">
    <text evidence="2">The sequence shown here is derived from an EMBL/GenBank/DDBJ whole genome shotgun (WGS) entry which is preliminary data.</text>
</comment>
<dbReference type="PROSITE" id="PS51186">
    <property type="entry name" value="GNAT"/>
    <property type="match status" value="1"/>
</dbReference>
<evidence type="ECO:0000313" key="3">
    <source>
        <dbReference type="Proteomes" id="UP000599312"/>
    </source>
</evidence>
<dbReference type="Gene3D" id="3.40.630.30">
    <property type="match status" value="1"/>
</dbReference>